<keyword evidence="3" id="KW-1185">Reference proteome</keyword>
<reference evidence="2 3" key="1">
    <citation type="journal article" date="2013" name="Genome Announc.">
        <title>Genome Sequence of the Sulfate-Reducing Bacterium Desulfotomaculum hydrothermale Lam5(T).</title>
        <authorList>
            <person name="Amin O."/>
            <person name="Fardeau M.L."/>
            <person name="Valette O."/>
            <person name="Hirschler-Rea A."/>
            <person name="Barbe V."/>
            <person name="Medigue C."/>
            <person name="Vacherie B."/>
            <person name="Ollivier B."/>
            <person name="Bertin P.N."/>
            <person name="Dolla A."/>
        </authorList>
    </citation>
    <scope>NUCLEOTIDE SEQUENCE [LARGE SCALE GENOMIC DNA]</scope>
    <source>
        <strain evidence="3">Lam5 / DSM 18033</strain>
    </source>
</reference>
<dbReference type="AlphaFoldDB" id="K8DXG4"/>
<protein>
    <recommendedName>
        <fullName evidence="4">DUF1657 domain-containing protein</fullName>
    </recommendedName>
</protein>
<gene>
    <name evidence="2" type="ORF">DESHY_110261</name>
</gene>
<dbReference type="eggNOG" id="ENOG5033HHR">
    <property type="taxonomic scope" value="Bacteria"/>
</dbReference>
<keyword evidence="1" id="KW-0175">Coiled coil</keyword>
<evidence type="ECO:0008006" key="4">
    <source>
        <dbReference type="Google" id="ProtNLM"/>
    </source>
</evidence>
<sequence>MTVAAQVKQTIAGLKGTQATLETFCAFETNPANKQLLDKNCQRLGQVIEALENRVRVLEYEEPQYKGL</sequence>
<proteinExistence type="predicted"/>
<evidence type="ECO:0000313" key="2">
    <source>
        <dbReference type="EMBL" id="CCO07317.1"/>
    </source>
</evidence>
<comment type="caution">
    <text evidence="2">The sequence shown here is derived from an EMBL/GenBank/DDBJ whole genome shotgun (WGS) entry which is preliminary data.</text>
</comment>
<name>K8DXG4_9FIRM</name>
<evidence type="ECO:0000256" key="1">
    <source>
        <dbReference type="SAM" id="Coils"/>
    </source>
</evidence>
<dbReference type="Pfam" id="PF07870">
    <property type="entry name" value="DUF1657"/>
    <property type="match status" value="1"/>
</dbReference>
<dbReference type="STRING" id="1121428.DESHY_110261"/>
<evidence type="ECO:0000313" key="3">
    <source>
        <dbReference type="Proteomes" id="UP000009315"/>
    </source>
</evidence>
<accession>K8DXG4</accession>
<dbReference type="OrthoDB" id="1684731at2"/>
<dbReference type="InterPro" id="IPR012452">
    <property type="entry name" value="DUF1657"/>
</dbReference>
<feature type="coiled-coil region" evidence="1">
    <location>
        <begin position="34"/>
        <end position="61"/>
    </location>
</feature>
<dbReference type="EMBL" id="CAOS01000003">
    <property type="protein sequence ID" value="CCO07317.1"/>
    <property type="molecule type" value="Genomic_DNA"/>
</dbReference>
<dbReference type="Proteomes" id="UP000009315">
    <property type="component" value="Unassembled WGS sequence"/>
</dbReference>
<organism evidence="2 3">
    <name type="scientific">Desulforamulus hydrothermalis Lam5 = DSM 18033</name>
    <dbReference type="NCBI Taxonomy" id="1121428"/>
    <lineage>
        <taxon>Bacteria</taxon>
        <taxon>Bacillati</taxon>
        <taxon>Bacillota</taxon>
        <taxon>Clostridia</taxon>
        <taxon>Eubacteriales</taxon>
        <taxon>Peptococcaceae</taxon>
        <taxon>Desulforamulus</taxon>
    </lineage>
</organism>
<dbReference type="RefSeq" id="WP_008410140.1">
    <property type="nucleotide sequence ID" value="NZ_CAOS01000003.1"/>
</dbReference>